<dbReference type="PANTHER" id="PTHR47634">
    <property type="entry name" value="PROTEIN KINASE DOMAIN-CONTAINING PROTEIN-RELATED"/>
    <property type="match status" value="1"/>
</dbReference>
<evidence type="ECO:0000256" key="2">
    <source>
        <dbReference type="ARBA" id="ARBA00022527"/>
    </source>
</evidence>
<evidence type="ECO:0000256" key="3">
    <source>
        <dbReference type="ARBA" id="ARBA00022679"/>
    </source>
</evidence>
<dbReference type="InterPro" id="IPR008271">
    <property type="entry name" value="Ser/Thr_kinase_AS"/>
</dbReference>
<dbReference type="InterPro" id="IPR000719">
    <property type="entry name" value="Prot_kinase_dom"/>
</dbReference>
<dbReference type="AlphaFoldDB" id="A0AAV2IE56"/>
<dbReference type="FunFam" id="1.10.510.10:FF:000275">
    <property type="entry name" value="SRSF protein kinase 2 isoform X3"/>
    <property type="match status" value="1"/>
</dbReference>
<dbReference type="GO" id="GO:0005737">
    <property type="term" value="C:cytoplasm"/>
    <property type="evidence" value="ECO:0007669"/>
    <property type="project" value="TreeGrafter"/>
</dbReference>
<keyword evidence="13" id="KW-1185">Reference proteome</keyword>
<dbReference type="PROSITE" id="PS00108">
    <property type="entry name" value="PROTEIN_KINASE_ST"/>
    <property type="match status" value="1"/>
</dbReference>
<sequence>MPSSETVVRSNSHSSWTCLCVSIFRNTEPVTDNMVSTNREENTYNDSGGETECQVVTGSHENVGFPNVGLIGDVTHLNKDVNSNTTSPEPITVHYSIGHDSIGHEGIGNDSIGNTPQDSTGHNSTGHITRQDSTGHITKQDSTEHIMRQDNTEHITRKDCTGHMKQDSTEHIAIQDTTGNIAGQDRKGHIAGQDSIGTRQDITGNNVRQNSTEQIAIQDSTEHIAIQDSSGNITIQNSTGHIMIQDSTEQIIRQESMGQIRQDSTGHIGIQDSTGNIAGQDSTGFITSQDGTGNLTNKDISIDTNANETTADSASDLESNDPKKHHEPRYDEEEDEEEEILGSDDDEQEDPRDYCKGGYHPVKIGDLLNNRYHIVRKLGWGHFSTVWLSWDLTCKRFVALKVVKSAQHYTETALDEIKLLKCVREADEIDPYRERAVQLLDDFKISGVNGTHVCMVFEVLGNNLLKLIIRSNYQGIPLHNVKLIIKQVLEGLDYLHTKCKIIHTDIKPENILMCVDESHIRKLAADAIEFQRLGLKLPGSAVSTAPKEKPQDISKMSKNKKKKMKKKQKKQEQLIQIQMKQLEELDREKGVDKRPDNQTSTMVNSTSTNSLQSMEAETSSSNSTKNIIANNSGGGGDHSTKLTNGQRKTSLIEGENNNAIVTGNKSQTLDQSSSQAKENKRNETKAENMENNSNLSPTNITDEDEEDASNLNKSSGSESQATAIARLNVTGDAPIVCTNNNSPTQNKTDNKTSNAVIISSSSNYSEPMCNGHASEFSRESSSMDTEYSRKVSIEDQSHDSHSNSVAISTVECSSTSVVVGAGECLVDRDELFESDGPRLVNSVSVESYDGEVEDMQTEGSPDALIKDDPGEKSMCEMFPGYLDSKRSTTTRKQDPVHEICDEFPVKIADLGNACWTYHQFTEDIQTRQYRCLEVLIGAGYDTPADIWSTACMAFELATGDYLFEPHSGEDYTRDEDHLAHIIELVGPIPRNIALCGKYSREFFNRRGELRHISKLKPWGLVEVLTEKYEWSEKDAREFSEFLLPMLAFDPSERATAAECLKHPWLQGV</sequence>
<dbReference type="EMBL" id="CAXITT010000681">
    <property type="protein sequence ID" value="CAL1545145.1"/>
    <property type="molecule type" value="Genomic_DNA"/>
</dbReference>
<gene>
    <name evidence="12" type="ORF">GSLYS_00018628001</name>
</gene>
<dbReference type="PANTHER" id="PTHR47634:SF9">
    <property type="entry name" value="PROTEIN KINASE DOMAIN-CONTAINING PROTEIN-RELATED"/>
    <property type="match status" value="1"/>
</dbReference>
<proteinExistence type="predicted"/>
<feature type="compositionally biased region" description="Acidic residues" evidence="10">
    <location>
        <begin position="330"/>
        <end position="350"/>
    </location>
</feature>
<reference evidence="12 13" key="1">
    <citation type="submission" date="2024-04" db="EMBL/GenBank/DDBJ databases">
        <authorList>
            <consortium name="Genoscope - CEA"/>
            <person name="William W."/>
        </authorList>
    </citation>
    <scope>NUCLEOTIDE SEQUENCE [LARGE SCALE GENOMIC DNA]</scope>
</reference>
<evidence type="ECO:0000256" key="1">
    <source>
        <dbReference type="ARBA" id="ARBA00012513"/>
    </source>
</evidence>
<evidence type="ECO:0000256" key="7">
    <source>
        <dbReference type="ARBA" id="ARBA00047899"/>
    </source>
</evidence>
<evidence type="ECO:0000256" key="6">
    <source>
        <dbReference type="ARBA" id="ARBA00022840"/>
    </source>
</evidence>
<dbReference type="InterPro" id="IPR051334">
    <property type="entry name" value="SRPK"/>
</dbReference>
<comment type="caution">
    <text evidence="12">The sequence shown here is derived from an EMBL/GenBank/DDBJ whole genome shotgun (WGS) entry which is preliminary data.</text>
</comment>
<feature type="compositionally biased region" description="Basic and acidic residues" evidence="10">
    <location>
        <begin position="677"/>
        <end position="688"/>
    </location>
</feature>
<feature type="compositionally biased region" description="Polar residues" evidence="10">
    <location>
        <begin position="258"/>
        <end position="317"/>
    </location>
</feature>
<dbReference type="SUPFAM" id="SSF56112">
    <property type="entry name" value="Protein kinase-like (PK-like)"/>
    <property type="match status" value="1"/>
</dbReference>
<dbReference type="Proteomes" id="UP001497497">
    <property type="component" value="Unassembled WGS sequence"/>
</dbReference>
<keyword evidence="5" id="KW-0418">Kinase</keyword>
<dbReference type="SMART" id="SM00220">
    <property type="entry name" value="S_TKc"/>
    <property type="match status" value="1"/>
</dbReference>
<evidence type="ECO:0000256" key="8">
    <source>
        <dbReference type="ARBA" id="ARBA00048679"/>
    </source>
</evidence>
<dbReference type="InterPro" id="IPR017441">
    <property type="entry name" value="Protein_kinase_ATP_BS"/>
</dbReference>
<dbReference type="GO" id="GO:0005524">
    <property type="term" value="F:ATP binding"/>
    <property type="evidence" value="ECO:0007669"/>
    <property type="project" value="UniProtKB-UniRule"/>
</dbReference>
<comment type="catalytic activity">
    <reaction evidence="7">
        <text>L-threonyl-[protein] + ATP = O-phospho-L-threonyl-[protein] + ADP + H(+)</text>
        <dbReference type="Rhea" id="RHEA:46608"/>
        <dbReference type="Rhea" id="RHEA-COMP:11060"/>
        <dbReference type="Rhea" id="RHEA-COMP:11605"/>
        <dbReference type="ChEBI" id="CHEBI:15378"/>
        <dbReference type="ChEBI" id="CHEBI:30013"/>
        <dbReference type="ChEBI" id="CHEBI:30616"/>
        <dbReference type="ChEBI" id="CHEBI:61977"/>
        <dbReference type="ChEBI" id="CHEBI:456216"/>
        <dbReference type="EC" id="2.7.11.1"/>
    </reaction>
</comment>
<dbReference type="FunFam" id="1.10.510.10:FF:000642">
    <property type="entry name" value="Serine/threonine-protein kinase srpk2"/>
    <property type="match status" value="1"/>
</dbReference>
<dbReference type="PROSITE" id="PS50011">
    <property type="entry name" value="PROTEIN_KINASE_DOM"/>
    <property type="match status" value="1"/>
</dbReference>
<dbReference type="Gene3D" id="3.30.200.20">
    <property type="entry name" value="Phosphorylase Kinase, domain 1"/>
    <property type="match status" value="1"/>
</dbReference>
<keyword evidence="4 9" id="KW-0547">Nucleotide-binding</keyword>
<feature type="compositionally biased region" description="Basic residues" evidence="10">
    <location>
        <begin position="557"/>
        <end position="569"/>
    </location>
</feature>
<feature type="region of interest" description="Disordered" evidence="10">
    <location>
        <begin position="540"/>
        <end position="719"/>
    </location>
</feature>
<dbReference type="Pfam" id="PF00069">
    <property type="entry name" value="Pkinase"/>
    <property type="match status" value="2"/>
</dbReference>
<dbReference type="Gene3D" id="1.10.510.10">
    <property type="entry name" value="Transferase(Phosphotransferase) domain 1"/>
    <property type="match status" value="2"/>
</dbReference>
<protein>
    <recommendedName>
        <fullName evidence="1">non-specific serine/threonine protein kinase</fullName>
        <ecNumber evidence="1">2.7.11.1</ecNumber>
    </recommendedName>
</protein>
<keyword evidence="6 9" id="KW-0067">ATP-binding</keyword>
<dbReference type="InterPro" id="IPR011009">
    <property type="entry name" value="Kinase-like_dom_sf"/>
</dbReference>
<evidence type="ECO:0000313" key="12">
    <source>
        <dbReference type="EMBL" id="CAL1545145.1"/>
    </source>
</evidence>
<accession>A0AAV2IE56</accession>
<feature type="compositionally biased region" description="Polar residues" evidence="10">
    <location>
        <begin position="111"/>
        <end position="137"/>
    </location>
</feature>
<name>A0AAV2IE56_LYMST</name>
<feature type="domain" description="Protein kinase" evidence="11">
    <location>
        <begin position="372"/>
        <end position="1065"/>
    </location>
</feature>
<dbReference type="EC" id="2.7.11.1" evidence="1"/>
<evidence type="ECO:0000256" key="9">
    <source>
        <dbReference type="PROSITE-ProRule" id="PRU10141"/>
    </source>
</evidence>
<keyword evidence="2" id="KW-0723">Serine/threonine-protein kinase</keyword>
<feature type="compositionally biased region" description="Polar residues" evidence="10">
    <location>
        <begin position="709"/>
        <end position="719"/>
    </location>
</feature>
<dbReference type="GO" id="GO:0000245">
    <property type="term" value="P:spliceosomal complex assembly"/>
    <property type="evidence" value="ECO:0007669"/>
    <property type="project" value="TreeGrafter"/>
</dbReference>
<dbReference type="FunFam" id="3.30.200.20:FF:000163">
    <property type="entry name" value="SRSF protein kinase 2 isoform X1"/>
    <property type="match status" value="1"/>
</dbReference>
<evidence type="ECO:0000313" key="13">
    <source>
        <dbReference type="Proteomes" id="UP001497497"/>
    </source>
</evidence>
<dbReference type="PROSITE" id="PS00107">
    <property type="entry name" value="PROTEIN_KINASE_ATP"/>
    <property type="match status" value="1"/>
</dbReference>
<evidence type="ECO:0000259" key="11">
    <source>
        <dbReference type="PROSITE" id="PS50011"/>
    </source>
</evidence>
<feature type="compositionally biased region" description="Low complexity" evidence="10">
    <location>
        <begin position="597"/>
        <end position="610"/>
    </location>
</feature>
<feature type="compositionally biased region" description="Polar residues" evidence="10">
    <location>
        <begin position="641"/>
        <end position="676"/>
    </location>
</feature>
<feature type="compositionally biased region" description="Basic and acidic residues" evidence="10">
    <location>
        <begin position="138"/>
        <end position="157"/>
    </location>
</feature>
<evidence type="ECO:0000256" key="4">
    <source>
        <dbReference type="ARBA" id="ARBA00022741"/>
    </source>
</evidence>
<feature type="region of interest" description="Disordered" evidence="10">
    <location>
        <begin position="106"/>
        <end position="157"/>
    </location>
</feature>
<comment type="catalytic activity">
    <reaction evidence="8">
        <text>L-seryl-[protein] + ATP = O-phospho-L-seryl-[protein] + ADP + H(+)</text>
        <dbReference type="Rhea" id="RHEA:17989"/>
        <dbReference type="Rhea" id="RHEA-COMP:9863"/>
        <dbReference type="Rhea" id="RHEA-COMP:11604"/>
        <dbReference type="ChEBI" id="CHEBI:15378"/>
        <dbReference type="ChEBI" id="CHEBI:29999"/>
        <dbReference type="ChEBI" id="CHEBI:30616"/>
        <dbReference type="ChEBI" id="CHEBI:83421"/>
        <dbReference type="ChEBI" id="CHEBI:456216"/>
        <dbReference type="EC" id="2.7.11.1"/>
    </reaction>
</comment>
<dbReference type="GO" id="GO:0050684">
    <property type="term" value="P:regulation of mRNA processing"/>
    <property type="evidence" value="ECO:0007669"/>
    <property type="project" value="TreeGrafter"/>
</dbReference>
<feature type="compositionally biased region" description="Basic and acidic residues" evidence="10">
    <location>
        <begin position="581"/>
        <end position="596"/>
    </location>
</feature>
<evidence type="ECO:0000256" key="5">
    <source>
        <dbReference type="ARBA" id="ARBA00022777"/>
    </source>
</evidence>
<keyword evidence="3" id="KW-0808">Transferase</keyword>
<organism evidence="12 13">
    <name type="scientific">Lymnaea stagnalis</name>
    <name type="common">Great pond snail</name>
    <name type="synonym">Helix stagnalis</name>
    <dbReference type="NCBI Taxonomy" id="6523"/>
    <lineage>
        <taxon>Eukaryota</taxon>
        <taxon>Metazoa</taxon>
        <taxon>Spiralia</taxon>
        <taxon>Lophotrochozoa</taxon>
        <taxon>Mollusca</taxon>
        <taxon>Gastropoda</taxon>
        <taxon>Heterobranchia</taxon>
        <taxon>Euthyneura</taxon>
        <taxon>Panpulmonata</taxon>
        <taxon>Hygrophila</taxon>
        <taxon>Lymnaeoidea</taxon>
        <taxon>Lymnaeidae</taxon>
        <taxon>Lymnaea</taxon>
    </lineage>
</organism>
<feature type="binding site" evidence="9">
    <location>
        <position position="401"/>
    </location>
    <ligand>
        <name>ATP</name>
        <dbReference type="ChEBI" id="CHEBI:30616"/>
    </ligand>
</feature>
<feature type="region of interest" description="Disordered" evidence="10">
    <location>
        <begin position="763"/>
        <end position="782"/>
    </location>
</feature>
<evidence type="ECO:0000256" key="10">
    <source>
        <dbReference type="SAM" id="MobiDB-lite"/>
    </source>
</evidence>
<feature type="compositionally biased region" description="Polar residues" evidence="10">
    <location>
        <begin position="689"/>
        <end position="700"/>
    </location>
</feature>
<feature type="region of interest" description="Disordered" evidence="10">
    <location>
        <begin position="258"/>
        <end position="356"/>
    </location>
</feature>
<feature type="compositionally biased region" description="Polar residues" evidence="10">
    <location>
        <begin position="611"/>
        <end position="631"/>
    </location>
</feature>
<dbReference type="GO" id="GO:0004674">
    <property type="term" value="F:protein serine/threonine kinase activity"/>
    <property type="evidence" value="ECO:0007669"/>
    <property type="project" value="UniProtKB-KW"/>
</dbReference>
<dbReference type="GO" id="GO:0005634">
    <property type="term" value="C:nucleus"/>
    <property type="evidence" value="ECO:0007669"/>
    <property type="project" value="TreeGrafter"/>
</dbReference>